<feature type="compositionally biased region" description="Polar residues" evidence="1">
    <location>
        <begin position="10"/>
        <end position="28"/>
    </location>
</feature>
<feature type="region of interest" description="Disordered" evidence="1">
    <location>
        <begin position="1"/>
        <end position="46"/>
    </location>
</feature>
<evidence type="ECO:0000256" key="1">
    <source>
        <dbReference type="SAM" id="MobiDB-lite"/>
    </source>
</evidence>
<reference evidence="2 3" key="1">
    <citation type="submission" date="2018-10" db="EMBL/GenBank/DDBJ databases">
        <title>Natrarchaeobius chitinivorans gen. nov., sp. nov., and Natrarchaeobius haloalkaliphilus sp. nov., alkaliphilic, chitin-utilizing haloarchaea from hypersaline alkaline lakes.</title>
        <authorList>
            <person name="Sorokin D.Y."/>
            <person name="Elcheninov A.G."/>
            <person name="Kostrikina N.A."/>
            <person name="Bale N.J."/>
            <person name="Sinninghe Damste J.S."/>
            <person name="Khijniak T.V."/>
            <person name="Kublanov I.V."/>
            <person name="Toshchakov S.V."/>
        </authorList>
    </citation>
    <scope>NUCLEOTIDE SEQUENCE [LARGE SCALE GENOMIC DNA]</scope>
    <source>
        <strain evidence="2 3">AArcht-Sl</strain>
    </source>
</reference>
<evidence type="ECO:0000313" key="3">
    <source>
        <dbReference type="Proteomes" id="UP000273828"/>
    </source>
</evidence>
<organism evidence="2 3">
    <name type="scientific">Natrarchaeobius halalkaliphilus</name>
    <dbReference type="NCBI Taxonomy" id="1679091"/>
    <lineage>
        <taxon>Archaea</taxon>
        <taxon>Methanobacteriati</taxon>
        <taxon>Methanobacteriota</taxon>
        <taxon>Stenosarchaea group</taxon>
        <taxon>Halobacteria</taxon>
        <taxon>Halobacteriales</taxon>
        <taxon>Natrialbaceae</taxon>
        <taxon>Natrarchaeobius</taxon>
    </lineage>
</organism>
<gene>
    <name evidence="2" type="ORF">EA462_10640</name>
</gene>
<sequence length="133" mass="14315">MSHDVGGETQGSSIQSTDPGPSATTDSAETVYHGYRDPTSPVGEECTVSVDGEPLDFRYDLLSASRSGFEWGYGGSGPAQLAIALLAHAFDGDIACDHYQRFKQDVVANLPEKGWTLHSSDLDAWYKEVNADD</sequence>
<proteinExistence type="predicted"/>
<evidence type="ECO:0000313" key="2">
    <source>
        <dbReference type="EMBL" id="RQG88849.1"/>
    </source>
</evidence>
<dbReference type="OrthoDB" id="225682at2157"/>
<accession>A0A3N6NWD9</accession>
<protein>
    <submittedName>
        <fullName evidence="2">Uncharacterized protein</fullName>
    </submittedName>
</protein>
<dbReference type="InterPro" id="IPR046164">
    <property type="entry name" value="DUF6166"/>
</dbReference>
<comment type="caution">
    <text evidence="2">The sequence shown here is derived from an EMBL/GenBank/DDBJ whole genome shotgun (WGS) entry which is preliminary data.</text>
</comment>
<name>A0A3N6NWD9_9EURY</name>
<dbReference type="RefSeq" id="WP_124178541.1">
    <property type="nucleotide sequence ID" value="NZ_REFY01000004.1"/>
</dbReference>
<dbReference type="AlphaFoldDB" id="A0A3N6NWD9"/>
<dbReference type="EMBL" id="REFY01000004">
    <property type="protein sequence ID" value="RQG88849.1"/>
    <property type="molecule type" value="Genomic_DNA"/>
</dbReference>
<keyword evidence="3" id="KW-1185">Reference proteome</keyword>
<dbReference type="Pfam" id="PF19663">
    <property type="entry name" value="DUF6166"/>
    <property type="match status" value="1"/>
</dbReference>
<dbReference type="Proteomes" id="UP000273828">
    <property type="component" value="Unassembled WGS sequence"/>
</dbReference>